<dbReference type="EMBL" id="BAABKC010000059">
    <property type="protein sequence ID" value="GAA5062732.1"/>
    <property type="molecule type" value="Genomic_DNA"/>
</dbReference>
<dbReference type="InterPro" id="IPR005031">
    <property type="entry name" value="COQ10_START"/>
</dbReference>
<dbReference type="Gene3D" id="3.30.530.20">
    <property type="match status" value="1"/>
</dbReference>
<dbReference type="InterPro" id="IPR047137">
    <property type="entry name" value="ORF3"/>
</dbReference>
<sequence length="186" mass="20264">MAVADGADGGVTGGHGRPVCPVATRVRAPQPAPPGTHRTDRERPSLSASLVETVDVKAPVSVAWALWSDVTRWPSFLSHVRQVDQLDGRRFAWRLSLPGADKSFVAELTEVVPQDRIAWRTVDGVEHAGVVTFHRLSDTESRVTLQVEYDPKGFVEHLGALTNLDSTLANYDLGQFQKLVETSAEA</sequence>
<feature type="domain" description="Coenzyme Q-binding protein COQ10 START" evidence="2">
    <location>
        <begin position="56"/>
        <end position="169"/>
    </location>
</feature>
<evidence type="ECO:0000313" key="4">
    <source>
        <dbReference type="Proteomes" id="UP001500124"/>
    </source>
</evidence>
<evidence type="ECO:0000259" key="2">
    <source>
        <dbReference type="Pfam" id="PF03364"/>
    </source>
</evidence>
<keyword evidence="4" id="KW-1185">Reference proteome</keyword>
<feature type="compositionally biased region" description="Gly residues" evidence="1">
    <location>
        <begin position="7"/>
        <end position="16"/>
    </location>
</feature>
<organism evidence="3 4">
    <name type="scientific">Streptomyces similanensis</name>
    <dbReference type="NCBI Taxonomy" id="1274988"/>
    <lineage>
        <taxon>Bacteria</taxon>
        <taxon>Bacillati</taxon>
        <taxon>Actinomycetota</taxon>
        <taxon>Actinomycetes</taxon>
        <taxon>Kitasatosporales</taxon>
        <taxon>Streptomycetaceae</taxon>
        <taxon>Streptomyces</taxon>
    </lineage>
</organism>
<dbReference type="PANTHER" id="PTHR33824">
    <property type="entry name" value="POLYKETIDE CYCLASE/DEHYDRASE AND LIPID TRANSPORT SUPERFAMILY PROTEIN"/>
    <property type="match status" value="1"/>
</dbReference>
<comment type="caution">
    <text evidence="3">The sequence shown here is derived from an EMBL/GenBank/DDBJ whole genome shotgun (WGS) entry which is preliminary data.</text>
</comment>
<name>A0ABP9KSN5_9ACTN</name>
<dbReference type="CDD" id="cd07817">
    <property type="entry name" value="SRPBCC_8"/>
    <property type="match status" value="1"/>
</dbReference>
<dbReference type="SUPFAM" id="SSF55961">
    <property type="entry name" value="Bet v1-like"/>
    <property type="match status" value="1"/>
</dbReference>
<proteinExistence type="predicted"/>
<dbReference type="Pfam" id="PF03364">
    <property type="entry name" value="Polyketide_cyc"/>
    <property type="match status" value="1"/>
</dbReference>
<protein>
    <recommendedName>
        <fullName evidence="2">Coenzyme Q-binding protein COQ10 START domain-containing protein</fullName>
    </recommendedName>
</protein>
<reference evidence="4" key="1">
    <citation type="journal article" date="2019" name="Int. J. Syst. Evol. Microbiol.">
        <title>The Global Catalogue of Microorganisms (GCM) 10K type strain sequencing project: providing services to taxonomists for standard genome sequencing and annotation.</title>
        <authorList>
            <consortium name="The Broad Institute Genomics Platform"/>
            <consortium name="The Broad Institute Genome Sequencing Center for Infectious Disease"/>
            <person name="Wu L."/>
            <person name="Ma J."/>
        </authorList>
    </citation>
    <scope>NUCLEOTIDE SEQUENCE [LARGE SCALE GENOMIC DNA]</scope>
    <source>
        <strain evidence="4">JCM 18410</strain>
    </source>
</reference>
<evidence type="ECO:0000256" key="1">
    <source>
        <dbReference type="SAM" id="MobiDB-lite"/>
    </source>
</evidence>
<feature type="region of interest" description="Disordered" evidence="1">
    <location>
        <begin position="1"/>
        <end position="45"/>
    </location>
</feature>
<dbReference type="InterPro" id="IPR023393">
    <property type="entry name" value="START-like_dom_sf"/>
</dbReference>
<evidence type="ECO:0000313" key="3">
    <source>
        <dbReference type="EMBL" id="GAA5062732.1"/>
    </source>
</evidence>
<dbReference type="PANTHER" id="PTHR33824:SF7">
    <property type="entry name" value="POLYKETIDE CYCLASE_DEHYDRASE AND LIPID TRANSPORT SUPERFAMILY PROTEIN"/>
    <property type="match status" value="1"/>
</dbReference>
<dbReference type="Proteomes" id="UP001500124">
    <property type="component" value="Unassembled WGS sequence"/>
</dbReference>
<gene>
    <name evidence="3" type="ORF">GCM10023336_41320</name>
</gene>
<accession>A0ABP9KSN5</accession>